<dbReference type="EMBL" id="SHKY01000001">
    <property type="protein sequence ID" value="RZU50708.1"/>
    <property type="molecule type" value="Genomic_DNA"/>
</dbReference>
<gene>
    <name evidence="1" type="ORF">EV385_2488</name>
</gene>
<accession>A0A4Q7ZIN4</accession>
<dbReference type="AlphaFoldDB" id="A0A4Q7ZIN4"/>
<reference evidence="1 2" key="1">
    <citation type="submission" date="2019-02" db="EMBL/GenBank/DDBJ databases">
        <title>Sequencing the genomes of 1000 actinobacteria strains.</title>
        <authorList>
            <person name="Klenk H.-P."/>
        </authorList>
    </citation>
    <scope>NUCLEOTIDE SEQUENCE [LARGE SCALE GENOMIC DNA]</scope>
    <source>
        <strain evidence="1 2">DSM 45162</strain>
    </source>
</reference>
<organism evidence="1 2">
    <name type="scientific">Krasilnikovia cinnamomea</name>
    <dbReference type="NCBI Taxonomy" id="349313"/>
    <lineage>
        <taxon>Bacteria</taxon>
        <taxon>Bacillati</taxon>
        <taxon>Actinomycetota</taxon>
        <taxon>Actinomycetes</taxon>
        <taxon>Micromonosporales</taxon>
        <taxon>Micromonosporaceae</taxon>
        <taxon>Krasilnikovia</taxon>
    </lineage>
</organism>
<comment type="caution">
    <text evidence="1">The sequence shown here is derived from an EMBL/GenBank/DDBJ whole genome shotgun (WGS) entry which is preliminary data.</text>
</comment>
<dbReference type="RefSeq" id="WP_130509591.1">
    <property type="nucleotide sequence ID" value="NZ_SHKY01000001.1"/>
</dbReference>
<dbReference type="Proteomes" id="UP000292564">
    <property type="component" value="Unassembled WGS sequence"/>
</dbReference>
<keyword evidence="2" id="KW-1185">Reference proteome</keyword>
<evidence type="ECO:0000313" key="2">
    <source>
        <dbReference type="Proteomes" id="UP000292564"/>
    </source>
</evidence>
<protein>
    <submittedName>
        <fullName evidence="1">Uncharacterized protein</fullName>
    </submittedName>
</protein>
<sequence>MNEIDVLQDVFGPDEAPSLAAHDRARAALLDRLSGPAPVVRRRPRWTLRIAAAVLTAAAATVGVVAVENLNTATPGTTGRNGDKPPVAGRPVLPTLPFAKPAAAAEVLENAAFTAALKPWVKPRPDQFAYIERTQTFNDPKLDAKEPNAALVKGKTHETRLESWVRIDGKVHAGRTDGGKLDVADGTHFATSPYDELAGLTSPEKIDRYLAKPKRSGWSDPGMMILQEVLPPDVEAAVFRWYARKPGVKIDTNAVNLDGRPAVAVTISVDGWVNDDFLFDPKTYQLIGLRSVVVKDHVSEALDGTNRFKKGDVLNLEIRIRAGIVDKVGDTV</sequence>
<proteinExistence type="predicted"/>
<name>A0A4Q7ZIN4_9ACTN</name>
<dbReference type="InterPro" id="IPR047789">
    <property type="entry name" value="CU044_5270-like"/>
</dbReference>
<dbReference type="NCBIfam" id="NF038083">
    <property type="entry name" value="CU044_5270_fam"/>
    <property type="match status" value="1"/>
</dbReference>
<evidence type="ECO:0000313" key="1">
    <source>
        <dbReference type="EMBL" id="RZU50708.1"/>
    </source>
</evidence>
<dbReference type="OrthoDB" id="3612087at2"/>